<protein>
    <submittedName>
        <fullName evidence="4">Sporulation related domain protein</fullName>
    </submittedName>
</protein>
<feature type="region of interest" description="Disordered" evidence="1">
    <location>
        <begin position="409"/>
        <end position="428"/>
    </location>
</feature>
<organism evidence="4 5">
    <name type="scientific">Martelella mediterranea DSM 17316</name>
    <dbReference type="NCBI Taxonomy" id="1122214"/>
    <lineage>
        <taxon>Bacteria</taxon>
        <taxon>Pseudomonadati</taxon>
        <taxon>Pseudomonadota</taxon>
        <taxon>Alphaproteobacteria</taxon>
        <taxon>Hyphomicrobiales</taxon>
        <taxon>Aurantimonadaceae</taxon>
        <taxon>Martelella</taxon>
    </lineage>
</organism>
<gene>
    <name evidence="4" type="ORF">Mame_02695</name>
</gene>
<evidence type="ECO:0000313" key="5">
    <source>
        <dbReference type="Proteomes" id="UP000191135"/>
    </source>
</evidence>
<dbReference type="PROSITE" id="PS51724">
    <property type="entry name" value="SPOR"/>
    <property type="match status" value="1"/>
</dbReference>
<proteinExistence type="predicted"/>
<name>A0A1U9Z2Z0_9HYPH</name>
<keyword evidence="2" id="KW-0812">Transmembrane</keyword>
<feature type="compositionally biased region" description="Polar residues" evidence="1">
    <location>
        <begin position="502"/>
        <end position="547"/>
    </location>
</feature>
<feature type="compositionally biased region" description="Low complexity" evidence="1">
    <location>
        <begin position="466"/>
        <end position="478"/>
    </location>
</feature>
<dbReference type="OrthoDB" id="7338235at2"/>
<dbReference type="Pfam" id="PF05036">
    <property type="entry name" value="SPOR"/>
    <property type="match status" value="1"/>
</dbReference>
<keyword evidence="5" id="KW-1185">Reference proteome</keyword>
<evidence type="ECO:0000256" key="2">
    <source>
        <dbReference type="SAM" id="Phobius"/>
    </source>
</evidence>
<dbReference type="eggNOG" id="COG3266">
    <property type="taxonomic scope" value="Bacteria"/>
</dbReference>
<feature type="compositionally biased region" description="Acidic residues" evidence="1">
    <location>
        <begin position="195"/>
        <end position="215"/>
    </location>
</feature>
<evidence type="ECO:0000256" key="1">
    <source>
        <dbReference type="SAM" id="MobiDB-lite"/>
    </source>
</evidence>
<sequence length="728" mass="76436">MADKNKPGSGNNGGFDGDDPFAELARLIGTSDNEPPRRQEGPYPPETADDLTDELLREFDSFRGPSERSDPPSRHAAEPSFAPEEEERYDEPQPFEPEEQPASIWDSMPAEPAPEEEQPDDFGSFELRGSLGGYEPQQPRQSDVMPPVDEPVASPPPYPPEPEYAPEPPLQPEPEYQPEPAYEPEPRQPAAHEDQELDLDLDEIALELSELELADDGPGPLDDVAAGDDDSDGDFDPAALISTEEPPAPVDELDLPPMGDDEVVPARASAEPYEFDLDEELADVLASQPALVDPLQEAPAQPDLPEELDYYGAAQGEAYDEPLRQTVPPQAGYNEAAEGFETAADEDYYDFDDRERRPGLLPATFLGAGRVALIGIAAVALAVLFVFAGMRYFAGDSGGEPVVITAENSSVKEAPEDPGGEVVPNQDNAVFNDVSGTLAEAPRQNSLIASDQEPTDVESVAPNPLAGSAASGTADTGGLEPRKVRTMIVRPDGTLVEREPLQISSSSSSGVRKLETQTALPNETGQLVTSMPQDSANAGASGETATPSLAPASGGSDETATPPVTEPATVADAAALDAGDATEEPAATEEPVQDFGIANVPLPMPRPPGGAPARVAAASPAPAAAASVTASAATAPAAAAPQPSAQSTSAYAMQIASLPSVEEAQQAYRRLSAQHPSVLGRRPVEIVPATIAGKGTFYRVRIGASSLSEALSLCERYKAEGGSCFVPR</sequence>
<dbReference type="RefSeq" id="WP_018063009.1">
    <property type="nucleotide sequence ID" value="NZ_AQWH01000002.1"/>
</dbReference>
<dbReference type="STRING" id="1122214.Mame_02695"/>
<evidence type="ECO:0000259" key="3">
    <source>
        <dbReference type="PROSITE" id="PS51724"/>
    </source>
</evidence>
<feature type="compositionally biased region" description="Acidic residues" evidence="1">
    <location>
        <begin position="251"/>
        <end position="263"/>
    </location>
</feature>
<dbReference type="SUPFAM" id="SSF110997">
    <property type="entry name" value="Sporulation related repeat"/>
    <property type="match status" value="1"/>
</dbReference>
<feature type="region of interest" description="Disordered" evidence="1">
    <location>
        <begin position="579"/>
        <end position="615"/>
    </location>
</feature>
<accession>A0A1U9Z2Z0</accession>
<dbReference type="KEGG" id="mmed:Mame_02695"/>
<keyword evidence="2" id="KW-1133">Transmembrane helix</keyword>
<keyword evidence="2" id="KW-0472">Membrane</keyword>
<feature type="region of interest" description="Disordered" evidence="1">
    <location>
        <begin position="1"/>
        <end position="263"/>
    </location>
</feature>
<feature type="compositionally biased region" description="Basic and acidic residues" evidence="1">
    <location>
        <begin position="54"/>
        <end position="77"/>
    </location>
</feature>
<dbReference type="EMBL" id="CP020330">
    <property type="protein sequence ID" value="AQZ52020.1"/>
    <property type="molecule type" value="Genomic_DNA"/>
</dbReference>
<evidence type="ECO:0000313" key="4">
    <source>
        <dbReference type="EMBL" id="AQZ52020.1"/>
    </source>
</evidence>
<feature type="domain" description="SPOR" evidence="3">
    <location>
        <begin position="645"/>
        <end position="728"/>
    </location>
</feature>
<feature type="region of interest" description="Disordered" evidence="1">
    <location>
        <begin position="447"/>
        <end position="564"/>
    </location>
</feature>
<reference evidence="4 5" key="1">
    <citation type="submission" date="2017-03" db="EMBL/GenBank/DDBJ databases">
        <title>Foreign affairs: Plasmid Transfer between Roseobacters and Rhizobia.</title>
        <authorList>
            <person name="Bartling P."/>
            <person name="Bunk B."/>
            <person name="Overmann J."/>
            <person name="Brinkmann H."/>
            <person name="Petersen J."/>
        </authorList>
    </citation>
    <scope>NUCLEOTIDE SEQUENCE [LARGE SCALE GENOMIC DNA]</scope>
    <source>
        <strain evidence="4 5">MACL11</strain>
    </source>
</reference>
<dbReference type="AlphaFoldDB" id="A0A1U9Z2Z0"/>
<dbReference type="Gene3D" id="3.30.70.1070">
    <property type="entry name" value="Sporulation related repeat"/>
    <property type="match status" value="1"/>
</dbReference>
<dbReference type="InterPro" id="IPR007730">
    <property type="entry name" value="SPOR-like_dom"/>
</dbReference>
<feature type="compositionally biased region" description="Basic and acidic residues" evidence="1">
    <location>
        <begin position="184"/>
        <end position="194"/>
    </location>
</feature>
<dbReference type="InterPro" id="IPR036680">
    <property type="entry name" value="SPOR-like_sf"/>
</dbReference>
<feature type="compositionally biased region" description="Acidic residues" evidence="1">
    <location>
        <begin position="225"/>
        <end position="235"/>
    </location>
</feature>
<dbReference type="GO" id="GO:0042834">
    <property type="term" value="F:peptidoglycan binding"/>
    <property type="evidence" value="ECO:0007669"/>
    <property type="project" value="InterPro"/>
</dbReference>
<dbReference type="Proteomes" id="UP000191135">
    <property type="component" value="Chromosome"/>
</dbReference>
<feature type="compositionally biased region" description="Pro residues" evidence="1">
    <location>
        <begin position="153"/>
        <end position="183"/>
    </location>
</feature>
<feature type="transmembrane region" description="Helical" evidence="2">
    <location>
        <begin position="365"/>
        <end position="387"/>
    </location>
</feature>